<dbReference type="InterPro" id="IPR004358">
    <property type="entry name" value="Sig_transdc_His_kin-like_C"/>
</dbReference>
<evidence type="ECO:0000256" key="2">
    <source>
        <dbReference type="ARBA" id="ARBA00004651"/>
    </source>
</evidence>
<dbReference type="Pfam" id="PF02518">
    <property type="entry name" value="HATPase_c"/>
    <property type="match status" value="1"/>
</dbReference>
<name>A0ABT2A3N7_9BURK</name>
<evidence type="ECO:0000313" key="12">
    <source>
        <dbReference type="Proteomes" id="UP001205560"/>
    </source>
</evidence>
<evidence type="ECO:0000256" key="5">
    <source>
        <dbReference type="ARBA" id="ARBA00022553"/>
    </source>
</evidence>
<dbReference type="CDD" id="cd00082">
    <property type="entry name" value="HisKA"/>
    <property type="match status" value="1"/>
</dbReference>
<keyword evidence="4" id="KW-1003">Cell membrane</keyword>
<keyword evidence="4" id="KW-0472">Membrane</keyword>
<evidence type="ECO:0000313" key="11">
    <source>
        <dbReference type="EMBL" id="MCS0588796.1"/>
    </source>
</evidence>
<dbReference type="SUPFAM" id="SSF55874">
    <property type="entry name" value="ATPase domain of HSP90 chaperone/DNA topoisomerase II/histidine kinase"/>
    <property type="match status" value="1"/>
</dbReference>
<dbReference type="SUPFAM" id="SSF47384">
    <property type="entry name" value="Homodimeric domain of signal transducing histidine kinase"/>
    <property type="match status" value="1"/>
</dbReference>
<dbReference type="EC" id="2.7.13.3" evidence="3"/>
<dbReference type="PROSITE" id="PS50109">
    <property type="entry name" value="HIS_KIN"/>
    <property type="match status" value="1"/>
</dbReference>
<keyword evidence="12" id="KW-1185">Reference proteome</keyword>
<dbReference type="Proteomes" id="UP001205560">
    <property type="component" value="Unassembled WGS sequence"/>
</dbReference>
<keyword evidence="6" id="KW-0808">Transferase</keyword>
<comment type="caution">
    <text evidence="11">The sequence shown here is derived from an EMBL/GenBank/DDBJ whole genome shotgun (WGS) entry which is preliminary data.</text>
</comment>
<dbReference type="PANTHER" id="PTHR44936:SF10">
    <property type="entry name" value="SENSOR PROTEIN RSTB"/>
    <property type="match status" value="1"/>
</dbReference>
<sequence length="378" mass="41612">MMLSTNQQSSTMKLSEQSRKLLAIRDDVFAEWEKRVRSLIPGADEVSHPVLLDTLPLFYGNIAEALSPGYDRENAATDSSAAAGHGGERARTTDYQAVEIVHEYQLLRDTLLDVAQDHGIRFEREELQIIDSSFDQAIRDAIEEFTALQRSFRQRVAASLTHDMRSPLSVIISGAELLLATNPGKGEKIARKILDNGLRLERMFQEQLDALSQTTAQAAPLAMDQVDALTLARKVAEHVNDTTPAHCEVSGESVSGWWNESALRRALENLALNAAKYSDGKLISLNVAQTHGRLILSVHNCGNPIPDERRKDIFEYLNRGEQSDKTGWGIGLPFVQDVAKRHGGTIVLDSSEQAGTTFTLDIPVDGRAFNGPDLSQPG</sequence>
<evidence type="ECO:0000259" key="10">
    <source>
        <dbReference type="PROSITE" id="PS50109"/>
    </source>
</evidence>
<dbReference type="PRINTS" id="PR00344">
    <property type="entry name" value="BCTRLSENSOR"/>
</dbReference>
<keyword evidence="7" id="KW-0547">Nucleotide-binding</keyword>
<dbReference type="SMART" id="SM00387">
    <property type="entry name" value="HATPase_c"/>
    <property type="match status" value="1"/>
</dbReference>
<protein>
    <recommendedName>
        <fullName evidence="3">histidine kinase</fullName>
        <ecNumber evidence="3">2.7.13.3</ecNumber>
    </recommendedName>
</protein>
<dbReference type="SMART" id="SM00388">
    <property type="entry name" value="HisKA"/>
    <property type="match status" value="1"/>
</dbReference>
<evidence type="ECO:0000256" key="1">
    <source>
        <dbReference type="ARBA" id="ARBA00000085"/>
    </source>
</evidence>
<evidence type="ECO:0000256" key="3">
    <source>
        <dbReference type="ARBA" id="ARBA00012438"/>
    </source>
</evidence>
<dbReference type="InterPro" id="IPR036097">
    <property type="entry name" value="HisK_dim/P_sf"/>
</dbReference>
<evidence type="ECO:0000256" key="4">
    <source>
        <dbReference type="ARBA" id="ARBA00022475"/>
    </source>
</evidence>
<dbReference type="InterPro" id="IPR005467">
    <property type="entry name" value="His_kinase_dom"/>
</dbReference>
<evidence type="ECO:0000256" key="9">
    <source>
        <dbReference type="ARBA" id="ARBA00022840"/>
    </source>
</evidence>
<proteinExistence type="predicted"/>
<organism evidence="11 12">
    <name type="scientific">Massilia norwichensis</name>
    <dbReference type="NCBI Taxonomy" id="1442366"/>
    <lineage>
        <taxon>Bacteria</taxon>
        <taxon>Pseudomonadati</taxon>
        <taxon>Pseudomonadota</taxon>
        <taxon>Betaproteobacteria</taxon>
        <taxon>Burkholderiales</taxon>
        <taxon>Oxalobacteraceae</taxon>
        <taxon>Telluria group</taxon>
        <taxon>Massilia</taxon>
    </lineage>
</organism>
<dbReference type="EMBL" id="JANUGX010000005">
    <property type="protein sequence ID" value="MCS0588796.1"/>
    <property type="molecule type" value="Genomic_DNA"/>
</dbReference>
<dbReference type="GO" id="GO:0016301">
    <property type="term" value="F:kinase activity"/>
    <property type="evidence" value="ECO:0007669"/>
    <property type="project" value="UniProtKB-KW"/>
</dbReference>
<feature type="domain" description="Histidine kinase" evidence="10">
    <location>
        <begin position="159"/>
        <end position="366"/>
    </location>
</feature>
<comment type="subcellular location">
    <subcellularLocation>
        <location evidence="2">Cell membrane</location>
        <topology evidence="2">Multi-pass membrane protein</topology>
    </subcellularLocation>
</comment>
<dbReference type="InterPro" id="IPR036890">
    <property type="entry name" value="HATPase_C_sf"/>
</dbReference>
<dbReference type="Gene3D" id="1.10.287.130">
    <property type="match status" value="1"/>
</dbReference>
<comment type="catalytic activity">
    <reaction evidence="1">
        <text>ATP + protein L-histidine = ADP + protein N-phospho-L-histidine.</text>
        <dbReference type="EC" id="2.7.13.3"/>
    </reaction>
</comment>
<keyword evidence="9" id="KW-0067">ATP-binding</keyword>
<dbReference type="PANTHER" id="PTHR44936">
    <property type="entry name" value="SENSOR PROTEIN CREC"/>
    <property type="match status" value="1"/>
</dbReference>
<dbReference type="Pfam" id="PF00512">
    <property type="entry name" value="HisKA"/>
    <property type="match status" value="1"/>
</dbReference>
<dbReference type="InterPro" id="IPR003594">
    <property type="entry name" value="HATPase_dom"/>
</dbReference>
<evidence type="ECO:0000256" key="8">
    <source>
        <dbReference type="ARBA" id="ARBA00022777"/>
    </source>
</evidence>
<evidence type="ECO:0000256" key="7">
    <source>
        <dbReference type="ARBA" id="ARBA00022741"/>
    </source>
</evidence>
<dbReference type="RefSeq" id="WP_258844558.1">
    <property type="nucleotide sequence ID" value="NZ_JANUGX010000005.1"/>
</dbReference>
<keyword evidence="5" id="KW-0597">Phosphoprotein</keyword>
<keyword evidence="8 11" id="KW-0418">Kinase</keyword>
<reference evidence="11 12" key="1">
    <citation type="submission" date="2022-08" db="EMBL/GenBank/DDBJ databases">
        <title>Reclassification of Massilia species as members of the genera Telluria, Duganella, Pseudoduganella, Mokoshia gen. nov. and Zemynaea gen. nov. using orthogonal and non-orthogonal genome-based approaches.</title>
        <authorList>
            <person name="Bowman J.P."/>
        </authorList>
    </citation>
    <scope>NUCLEOTIDE SEQUENCE [LARGE SCALE GENOMIC DNA]</scope>
    <source>
        <strain evidence="11 12">LMG 28164</strain>
    </source>
</reference>
<gene>
    <name evidence="11" type="ORF">NX782_06220</name>
</gene>
<accession>A0ABT2A3N7</accession>
<evidence type="ECO:0000256" key="6">
    <source>
        <dbReference type="ARBA" id="ARBA00022679"/>
    </source>
</evidence>
<dbReference type="InterPro" id="IPR003661">
    <property type="entry name" value="HisK_dim/P_dom"/>
</dbReference>
<dbReference type="InterPro" id="IPR050980">
    <property type="entry name" value="2C_sensor_his_kinase"/>
</dbReference>
<dbReference type="Gene3D" id="3.30.565.10">
    <property type="entry name" value="Histidine kinase-like ATPase, C-terminal domain"/>
    <property type="match status" value="1"/>
</dbReference>